<dbReference type="PRINTS" id="PR00892">
    <property type="entry name" value="RABGDI"/>
</dbReference>
<dbReference type="PANTHER" id="PTHR11787:SF8">
    <property type="entry name" value="RAB GDP DISSOCIATION INHIBITOR"/>
    <property type="match status" value="1"/>
</dbReference>
<dbReference type="FunFam" id="1.10.405.10:FF:000001">
    <property type="entry name" value="Rab GDP dissociation inhibitor"/>
    <property type="match status" value="1"/>
</dbReference>
<dbReference type="GO" id="GO:0016192">
    <property type="term" value="P:vesicle-mediated transport"/>
    <property type="evidence" value="ECO:0007669"/>
    <property type="project" value="TreeGrafter"/>
</dbReference>
<reference evidence="3" key="1">
    <citation type="submission" date="2021-01" db="EMBL/GenBank/DDBJ databases">
        <authorList>
            <person name="Corre E."/>
            <person name="Pelletier E."/>
            <person name="Niang G."/>
            <person name="Scheremetjew M."/>
            <person name="Finn R."/>
            <person name="Kale V."/>
            <person name="Holt S."/>
            <person name="Cochrane G."/>
            <person name="Meng A."/>
            <person name="Brown T."/>
            <person name="Cohen L."/>
        </authorList>
    </citation>
    <scope>NUCLEOTIDE SEQUENCE</scope>
    <source>
        <strain evidence="3">UTEXLB2642</strain>
    </source>
</reference>
<comment type="similarity">
    <text evidence="1 2">Belongs to the Rab GDI family.</text>
</comment>
<proteinExistence type="inferred from homology"/>
<dbReference type="SUPFAM" id="SSF54373">
    <property type="entry name" value="FAD-linked reductases, C-terminal domain"/>
    <property type="match status" value="1"/>
</dbReference>
<sequence>MSDEYDEEEEKQAPKHFDWLPSDTIALADGEYDAIIMGTGLTECIISGLLSTKGYRVLHVDRNNYYGADTASLSLNNLYQKFRNTSEYPNVLGHARDWNVDLIPKFIMACGNLVKILLHTKVTRYLEFKSIDGSYVYKDGKILKVPSTPAEALSSSLMGFFEKRKFRNFLLYVNDYDKTKPNTFFKGKPLDRVPMKELYNEYGLDANTQSFIGHAMALHRDDDYIDKPASETVEAIQLYIYSMERYGNSPYIYPLYGLGGLPEGFSRLCAIHGGTFMLNKGIDEILYNDNKAWAVKTGNEIAKGKVFIGDPSYFGSNKTRVTGKVIRSICILDHPIANTDNVESVQIIIPAVQVKRRNDIYVCMVSSAHNVASKGKYIAIVSTTVETTNPIKEIEVGLQLLGKILERFDSVTDLYEPVLDGTTDNCYISKSYDATSHFETMANDVLSLYERITGEKLDMTISADNVNDEEY</sequence>
<dbReference type="AlphaFoldDB" id="A0A7S0SWM9"/>
<evidence type="ECO:0000256" key="1">
    <source>
        <dbReference type="ARBA" id="ARBA00005593"/>
    </source>
</evidence>
<dbReference type="Gene3D" id="1.10.405.10">
    <property type="entry name" value="Guanine Nucleotide Dissociation Inhibitor, domain 1"/>
    <property type="match status" value="1"/>
</dbReference>
<dbReference type="SUPFAM" id="SSF51905">
    <property type="entry name" value="FAD/NAD(P)-binding domain"/>
    <property type="match status" value="2"/>
</dbReference>
<dbReference type="GO" id="GO:0007264">
    <property type="term" value="P:small GTPase-mediated signal transduction"/>
    <property type="evidence" value="ECO:0007669"/>
    <property type="project" value="InterPro"/>
</dbReference>
<dbReference type="PANTHER" id="PTHR11787">
    <property type="entry name" value="RAB GDP-DISSOCIATION INHIBITOR"/>
    <property type="match status" value="1"/>
</dbReference>
<dbReference type="GO" id="GO:0005737">
    <property type="term" value="C:cytoplasm"/>
    <property type="evidence" value="ECO:0007669"/>
    <property type="project" value="TreeGrafter"/>
</dbReference>
<gene>
    <name evidence="3" type="ORF">CNEB1095_LOCUS3014</name>
</gene>
<dbReference type="GO" id="GO:0015031">
    <property type="term" value="P:protein transport"/>
    <property type="evidence" value="ECO:0007669"/>
    <property type="project" value="InterPro"/>
</dbReference>
<dbReference type="InterPro" id="IPR018203">
    <property type="entry name" value="GDP_dissociation_inhibitor"/>
</dbReference>
<dbReference type="Gene3D" id="3.50.50.60">
    <property type="entry name" value="FAD/NAD(P)-binding domain"/>
    <property type="match status" value="1"/>
</dbReference>
<name>A0A7S0SWM9_9STRA</name>
<dbReference type="Pfam" id="PF00996">
    <property type="entry name" value="GDI"/>
    <property type="match status" value="1"/>
</dbReference>
<organism evidence="3">
    <name type="scientific">Chromulina nebulosa</name>
    <dbReference type="NCBI Taxonomy" id="96789"/>
    <lineage>
        <taxon>Eukaryota</taxon>
        <taxon>Sar</taxon>
        <taxon>Stramenopiles</taxon>
        <taxon>Ochrophyta</taxon>
        <taxon>Chrysophyceae</taxon>
        <taxon>Chromulinales</taxon>
        <taxon>Chromulinaceae</taxon>
        <taxon>Chromulina</taxon>
    </lineage>
</organism>
<dbReference type="InterPro" id="IPR036188">
    <property type="entry name" value="FAD/NAD-bd_sf"/>
</dbReference>
<dbReference type="InterPro" id="IPR000806">
    <property type="entry name" value="RabGDI"/>
</dbReference>
<dbReference type="Gene3D" id="3.30.519.10">
    <property type="entry name" value="Guanine Nucleotide Dissociation Inhibitor, domain 2"/>
    <property type="match status" value="1"/>
</dbReference>
<protein>
    <recommendedName>
        <fullName evidence="2">Rab GDP dissociation inhibitor</fullName>
    </recommendedName>
</protein>
<dbReference type="PRINTS" id="PR00891">
    <property type="entry name" value="RABGDIREP"/>
</dbReference>
<dbReference type="EMBL" id="HBFD01004604">
    <property type="protein sequence ID" value="CAD8718817.1"/>
    <property type="molecule type" value="Transcribed_RNA"/>
</dbReference>
<evidence type="ECO:0000313" key="3">
    <source>
        <dbReference type="EMBL" id="CAD8718817.1"/>
    </source>
</evidence>
<accession>A0A7S0SWM9</accession>
<dbReference type="GO" id="GO:0005093">
    <property type="term" value="F:Rab GDP-dissociation inhibitor activity"/>
    <property type="evidence" value="ECO:0007669"/>
    <property type="project" value="InterPro"/>
</dbReference>
<evidence type="ECO:0000256" key="2">
    <source>
        <dbReference type="RuleBase" id="RU363124"/>
    </source>
</evidence>